<protein>
    <recommendedName>
        <fullName evidence="1">PPM-type phosphatase domain-containing protein</fullName>
    </recommendedName>
</protein>
<reference evidence="2" key="1">
    <citation type="journal article" date="2020" name="Nature">
        <title>Giant virus diversity and host interactions through global metagenomics.</title>
        <authorList>
            <person name="Schulz F."/>
            <person name="Roux S."/>
            <person name="Paez-Espino D."/>
            <person name="Jungbluth S."/>
            <person name="Walsh D.A."/>
            <person name="Denef V.J."/>
            <person name="McMahon K.D."/>
            <person name="Konstantinidis K.T."/>
            <person name="Eloe-Fadrosh E.A."/>
            <person name="Kyrpides N.C."/>
            <person name="Woyke T."/>
        </authorList>
    </citation>
    <scope>NUCLEOTIDE SEQUENCE</scope>
    <source>
        <strain evidence="2">GVMAG-M-3300024302-11</strain>
    </source>
</reference>
<dbReference type="InterPro" id="IPR015655">
    <property type="entry name" value="PP2C"/>
</dbReference>
<dbReference type="InterPro" id="IPR001932">
    <property type="entry name" value="PPM-type_phosphatase-like_dom"/>
</dbReference>
<dbReference type="SUPFAM" id="SSF81606">
    <property type="entry name" value="PP2C-like"/>
    <property type="match status" value="1"/>
</dbReference>
<dbReference type="PANTHER" id="PTHR47992">
    <property type="entry name" value="PROTEIN PHOSPHATASE"/>
    <property type="match status" value="1"/>
</dbReference>
<dbReference type="GO" id="GO:0004722">
    <property type="term" value="F:protein serine/threonine phosphatase activity"/>
    <property type="evidence" value="ECO:0007669"/>
    <property type="project" value="InterPro"/>
</dbReference>
<dbReference type="Pfam" id="PF00481">
    <property type="entry name" value="PP2C"/>
    <property type="match status" value="2"/>
</dbReference>
<accession>A0A6C0IXT2</accession>
<dbReference type="Gene3D" id="3.60.40.10">
    <property type="entry name" value="PPM-type phosphatase domain"/>
    <property type="match status" value="1"/>
</dbReference>
<sequence length="333" mass="37090">MSVFTNLADISTLVQPPVPTIVQTTVPEQVVLSCSSRCTTSINLPSQSNQDRGNQLTILTELGLVTFTVIADGHGIGGEKFADSCIEVFNTIVPECDWNEDDITCALKHLVSKCEESVLSRLCYSLGGSTLSILVDRENRDMWTANLGDSDIVLFDPTKGIFEVLVTDHGPLNIDEFKRIMEIKSRTVFEYDRRIKTGPLIHIYQSVDGTWTQPVRVSTNVYAKNVEGEIGAYIGNGFNHKLAMTRSIGDFIHKQNYGVTAEPSIKQHPPLSEKQVIVCASDGLWDSWKYTELLEYLSRDDYSDISVKHHEVSRGLFGSSVDDTIAYIIQHKP</sequence>
<dbReference type="PROSITE" id="PS51746">
    <property type="entry name" value="PPM_2"/>
    <property type="match status" value="1"/>
</dbReference>
<evidence type="ECO:0000259" key="1">
    <source>
        <dbReference type="PROSITE" id="PS51746"/>
    </source>
</evidence>
<proteinExistence type="predicted"/>
<organism evidence="2">
    <name type="scientific">viral metagenome</name>
    <dbReference type="NCBI Taxonomy" id="1070528"/>
    <lineage>
        <taxon>unclassified sequences</taxon>
        <taxon>metagenomes</taxon>
        <taxon>organismal metagenomes</taxon>
    </lineage>
</organism>
<evidence type="ECO:0000313" key="2">
    <source>
        <dbReference type="EMBL" id="QHT96283.1"/>
    </source>
</evidence>
<dbReference type="AlphaFoldDB" id="A0A6C0IXT2"/>
<dbReference type="InterPro" id="IPR036457">
    <property type="entry name" value="PPM-type-like_dom_sf"/>
</dbReference>
<dbReference type="CDD" id="cd00143">
    <property type="entry name" value="PP2Cc"/>
    <property type="match status" value="1"/>
</dbReference>
<feature type="domain" description="PPM-type phosphatase" evidence="1">
    <location>
        <begin position="41"/>
        <end position="333"/>
    </location>
</feature>
<name>A0A6C0IXT2_9ZZZZ</name>
<dbReference type="SMART" id="SM00332">
    <property type="entry name" value="PP2Cc"/>
    <property type="match status" value="1"/>
</dbReference>
<dbReference type="EMBL" id="MN740255">
    <property type="protein sequence ID" value="QHT96283.1"/>
    <property type="molecule type" value="Genomic_DNA"/>
</dbReference>